<evidence type="ECO:0000313" key="1">
    <source>
        <dbReference type="EMBL" id="CDI03552.1"/>
    </source>
</evidence>
<dbReference type="AlphaFoldDB" id="W6M791"/>
<gene>
    <name evidence="1" type="ORF">BN873_590002</name>
</gene>
<dbReference type="STRING" id="1400863.BN873_590002"/>
<accession>W6M791</accession>
<dbReference type="OrthoDB" id="9912731at2"/>
<proteinExistence type="predicted"/>
<keyword evidence="2" id="KW-1185">Reference proteome</keyword>
<organism evidence="1 2">
    <name type="scientific">Candidatus Competibacter denitrificans Run_A_D11</name>
    <dbReference type="NCBI Taxonomy" id="1400863"/>
    <lineage>
        <taxon>Bacteria</taxon>
        <taxon>Pseudomonadati</taxon>
        <taxon>Pseudomonadota</taxon>
        <taxon>Gammaproteobacteria</taxon>
        <taxon>Candidatus Competibacteraceae</taxon>
        <taxon>Candidatus Competibacter</taxon>
    </lineage>
</organism>
<reference evidence="1" key="1">
    <citation type="submission" date="2013-07" db="EMBL/GenBank/DDBJ databases">
        <authorList>
            <person name="McIlroy S."/>
        </authorList>
    </citation>
    <scope>NUCLEOTIDE SEQUENCE [LARGE SCALE GENOMIC DNA]</scope>
    <source>
        <strain evidence="1">Run_A_D11</strain>
    </source>
</reference>
<dbReference type="RefSeq" id="WP_048674339.1">
    <property type="nucleotide sequence ID" value="NZ_CBTJ020000068.1"/>
</dbReference>
<name>W6M791_9GAMM</name>
<reference evidence="1" key="2">
    <citation type="submission" date="2014-03" db="EMBL/GenBank/DDBJ databases">
        <title>Candidatus Competibacter-lineage genomes retrieved from metagenomes reveal functional metabolic diversity.</title>
        <authorList>
            <person name="McIlroy S.J."/>
            <person name="Albertsen M."/>
            <person name="Andresen E.K."/>
            <person name="Saunders A.M."/>
            <person name="Kristiansen R."/>
            <person name="Stokholm-Bjerregaard M."/>
            <person name="Nielsen K.L."/>
            <person name="Nielsen P.H."/>
        </authorList>
    </citation>
    <scope>NUCLEOTIDE SEQUENCE</scope>
    <source>
        <strain evidence="1">Run_A_D11</strain>
    </source>
</reference>
<comment type="caution">
    <text evidence="1">The sequence shown here is derived from an EMBL/GenBank/DDBJ whole genome shotgun (WGS) entry which is preliminary data.</text>
</comment>
<dbReference type="EMBL" id="CBTJ020000068">
    <property type="protein sequence ID" value="CDI03552.1"/>
    <property type="molecule type" value="Genomic_DNA"/>
</dbReference>
<dbReference type="Proteomes" id="UP000035760">
    <property type="component" value="Unassembled WGS sequence"/>
</dbReference>
<protein>
    <submittedName>
        <fullName evidence="1">Uncharacterized protein</fullName>
    </submittedName>
</protein>
<sequence>MHQVILNSRHFLFTLLLLLCLIEDASGDAVFKVQMRKHALLRPTDSVVAFTERKKLVVLVTDSHGIGRATLFLVSGQWPETATLKFRYGPNRGFHSLENLVITTNRLQIQSSGSTAAKMPFYFADVQGQFHLSDTAAGELTVSINQQPEALEVELPAYTLVGSRQVEIAWIDAYR</sequence>
<evidence type="ECO:0000313" key="2">
    <source>
        <dbReference type="Proteomes" id="UP000035760"/>
    </source>
</evidence>